<name>A0A511QCG2_9VIBR</name>
<accession>A0A511QCG2</accession>
<dbReference type="AlphaFoldDB" id="A0A511QCG2"/>
<dbReference type="RefSeq" id="WP_039983837.1">
    <property type="nucleotide sequence ID" value="NZ_BAOJ01000315.1"/>
</dbReference>
<protein>
    <submittedName>
        <fullName evidence="2">Uncharacterized protein</fullName>
    </submittedName>
</protein>
<evidence type="ECO:0000313" key="2">
    <source>
        <dbReference type="EMBL" id="GEM74981.1"/>
    </source>
</evidence>
<sequence length="174" mass="19898">MKKRKILIAGILLTMPTIVMSTLVDDFERDLLGRWQAECFAVYNTFNNDLVNFNTTTVTVSPTLDVTTEVKVYAANDDTCQGSHQDVTLLKRFEVVGREYAQNSFFVYTVNVHTQNIDGEGARWEFSPIIYTSLFVDSERLYYAKPTTGHLGNNDESRHFYLDMAVPFEKISTK</sequence>
<feature type="signal peptide" evidence="1">
    <location>
        <begin position="1"/>
        <end position="21"/>
    </location>
</feature>
<comment type="caution">
    <text evidence="2">The sequence shown here is derived from an EMBL/GenBank/DDBJ whole genome shotgun (WGS) entry which is preliminary data.</text>
</comment>
<keyword evidence="1" id="KW-0732">Signal</keyword>
<dbReference type="OrthoDB" id="6400303at2"/>
<evidence type="ECO:0000256" key="1">
    <source>
        <dbReference type="SAM" id="SignalP"/>
    </source>
</evidence>
<gene>
    <name evidence="2" type="ORF">VSA01S_10930</name>
</gene>
<reference evidence="2 3" key="1">
    <citation type="submission" date="2019-07" db="EMBL/GenBank/DDBJ databases">
        <title>Whole genome shotgun sequence of Vibrio sagamiensis NBRC 104589.</title>
        <authorList>
            <person name="Hosoyama A."/>
            <person name="Uohara A."/>
            <person name="Ohji S."/>
            <person name="Ichikawa N."/>
        </authorList>
    </citation>
    <scope>NUCLEOTIDE SEQUENCE [LARGE SCALE GENOMIC DNA]</scope>
    <source>
        <strain evidence="2 3">NBRC 104589</strain>
    </source>
</reference>
<evidence type="ECO:0000313" key="3">
    <source>
        <dbReference type="Proteomes" id="UP000321922"/>
    </source>
</evidence>
<dbReference type="Proteomes" id="UP000321922">
    <property type="component" value="Unassembled WGS sequence"/>
</dbReference>
<proteinExistence type="predicted"/>
<feature type="chain" id="PRO_5022184688" evidence="1">
    <location>
        <begin position="22"/>
        <end position="174"/>
    </location>
</feature>
<keyword evidence="3" id="KW-1185">Reference proteome</keyword>
<dbReference type="EMBL" id="BJXJ01000008">
    <property type="protein sequence ID" value="GEM74981.1"/>
    <property type="molecule type" value="Genomic_DNA"/>
</dbReference>
<organism evidence="2 3">
    <name type="scientific">Vibrio sagamiensis NBRC 104589</name>
    <dbReference type="NCBI Taxonomy" id="1219064"/>
    <lineage>
        <taxon>Bacteria</taxon>
        <taxon>Pseudomonadati</taxon>
        <taxon>Pseudomonadota</taxon>
        <taxon>Gammaproteobacteria</taxon>
        <taxon>Vibrionales</taxon>
        <taxon>Vibrionaceae</taxon>
        <taxon>Vibrio</taxon>
    </lineage>
</organism>